<comment type="similarity">
    <text evidence="1">Belongs to the IFRD family.</text>
</comment>
<dbReference type="EMBL" id="HBIC01032543">
    <property type="protein sequence ID" value="CAE0287706.1"/>
    <property type="molecule type" value="Transcribed_RNA"/>
</dbReference>
<evidence type="ECO:0000256" key="2">
    <source>
        <dbReference type="SAM" id="MobiDB-lite"/>
    </source>
</evidence>
<gene>
    <name evidence="4" type="ORF">SELO1098_LOCUS16549</name>
</gene>
<feature type="compositionally biased region" description="Basic residues" evidence="2">
    <location>
        <begin position="1"/>
        <end position="11"/>
    </location>
</feature>
<dbReference type="InterPro" id="IPR007701">
    <property type="entry name" value="Interferon-rel_develop_reg_N"/>
</dbReference>
<feature type="domain" description="Interferon-related developmental regulator N-terminal" evidence="3">
    <location>
        <begin position="44"/>
        <end position="363"/>
    </location>
</feature>
<feature type="region of interest" description="Disordered" evidence="2">
    <location>
        <begin position="1"/>
        <end position="55"/>
    </location>
</feature>
<dbReference type="InterPro" id="IPR016024">
    <property type="entry name" value="ARM-type_fold"/>
</dbReference>
<dbReference type="SUPFAM" id="SSF48371">
    <property type="entry name" value="ARM repeat"/>
    <property type="match status" value="1"/>
</dbReference>
<dbReference type="PANTHER" id="PTHR12354">
    <property type="entry name" value="INTERFERON-RELATED DEVELOPMENTAL REGULATOR"/>
    <property type="match status" value="1"/>
</dbReference>
<feature type="compositionally biased region" description="Low complexity" evidence="2">
    <location>
        <begin position="219"/>
        <end position="234"/>
    </location>
</feature>
<protein>
    <recommendedName>
        <fullName evidence="3">Interferon-related developmental regulator N-terminal domain-containing protein</fullName>
    </recommendedName>
</protein>
<evidence type="ECO:0000256" key="1">
    <source>
        <dbReference type="ARBA" id="ARBA00008828"/>
    </source>
</evidence>
<proteinExistence type="inferred from homology"/>
<feature type="compositionally biased region" description="Basic and acidic residues" evidence="2">
    <location>
        <begin position="426"/>
        <end position="444"/>
    </location>
</feature>
<dbReference type="PANTHER" id="PTHR12354:SF1">
    <property type="entry name" value="INTERFERON-RELATED DEVELOPMENTAL REGULATOR 1"/>
    <property type="match status" value="1"/>
</dbReference>
<dbReference type="InterPro" id="IPR039777">
    <property type="entry name" value="IFRD"/>
</dbReference>
<accession>A0A7S3M8A8</accession>
<evidence type="ECO:0000259" key="3">
    <source>
        <dbReference type="Pfam" id="PF05004"/>
    </source>
</evidence>
<sequence length="470" mass="51796">MGKKSKIKALQKKIGGETAGDSSDEELDDVSVTHTTDERPTTPVRSKAPDSVSSVSELVEKLTDKRFTTREAGLDLLIKHFQSSRANSDDLSIEGYQDTILTHLQRIVRKPFSAKEGKLCAHLLSLIGLHLGPDEDEFFKNFEKPLRQLVDGTNPVLQDVRGPALSCLALLTYICGGVDAGYKIWSYCERILKEEALAVRESDSEHSGSEDDSDDDDQSQSTQSSTERPSSSVSLRSAAAEAWVLLATLRTPEEVLAHSQGEGDSILEPLLELLQFHDGTGNNIEVKVTAGKALAFLWEVASEAEGGAGASPTELGTSLCSDPNTVQQILETIKQISKDSSKRISKKDRKEQRAEFRVIEDFVLKGEPPEESLRMQGAVLELNSFKELHIVETLRTVLGTGFHSALRLYPVVKDVLGVEYLTDHMDGAGDDNKVNKGSSADKTRSNYRKQDRKYRQMNADTMYDAGDYED</sequence>
<name>A0A7S3M8A8_9STRA</name>
<reference evidence="4" key="1">
    <citation type="submission" date="2021-01" db="EMBL/GenBank/DDBJ databases">
        <authorList>
            <person name="Corre E."/>
            <person name="Pelletier E."/>
            <person name="Niang G."/>
            <person name="Scheremetjew M."/>
            <person name="Finn R."/>
            <person name="Kale V."/>
            <person name="Holt S."/>
            <person name="Cochrane G."/>
            <person name="Meng A."/>
            <person name="Brown T."/>
            <person name="Cohen L."/>
        </authorList>
    </citation>
    <scope>NUCLEOTIDE SEQUENCE</scope>
    <source>
        <strain evidence="4">CCAP 955/1</strain>
    </source>
</reference>
<feature type="region of interest" description="Disordered" evidence="2">
    <location>
        <begin position="201"/>
        <end position="234"/>
    </location>
</feature>
<dbReference type="AlphaFoldDB" id="A0A7S3M8A8"/>
<evidence type="ECO:0000313" key="4">
    <source>
        <dbReference type="EMBL" id="CAE0287706.1"/>
    </source>
</evidence>
<organism evidence="4">
    <name type="scientific">Spumella elongata</name>
    <dbReference type="NCBI Taxonomy" id="89044"/>
    <lineage>
        <taxon>Eukaryota</taxon>
        <taxon>Sar</taxon>
        <taxon>Stramenopiles</taxon>
        <taxon>Ochrophyta</taxon>
        <taxon>Chrysophyceae</taxon>
        <taxon>Chromulinales</taxon>
        <taxon>Chromulinaceae</taxon>
        <taxon>Spumella</taxon>
    </lineage>
</organism>
<feature type="region of interest" description="Disordered" evidence="2">
    <location>
        <begin position="426"/>
        <end position="470"/>
    </location>
</feature>
<dbReference type="Pfam" id="PF05004">
    <property type="entry name" value="IFRD"/>
    <property type="match status" value="1"/>
</dbReference>